<keyword evidence="5 6" id="KW-0472">Membrane</keyword>
<feature type="domain" description="Major facilitator superfamily (MFS) profile" evidence="7">
    <location>
        <begin position="31"/>
        <end position="463"/>
    </location>
</feature>
<dbReference type="InterPro" id="IPR020846">
    <property type="entry name" value="MFS_dom"/>
</dbReference>
<dbReference type="AlphaFoldDB" id="A0A6U8PNG6"/>
<dbReference type="Gene3D" id="1.20.1250.20">
    <property type="entry name" value="MFS general substrate transporter like domains"/>
    <property type="match status" value="1"/>
</dbReference>
<feature type="transmembrane region" description="Helical" evidence="6">
    <location>
        <begin position="311"/>
        <end position="331"/>
    </location>
</feature>
<comment type="subcellular location">
    <subcellularLocation>
        <location evidence="1">Membrane</location>
        <topology evidence="1">Multi-pass membrane protein</topology>
    </subcellularLocation>
</comment>
<dbReference type="GO" id="GO:0016020">
    <property type="term" value="C:membrane"/>
    <property type="evidence" value="ECO:0007669"/>
    <property type="project" value="UniProtKB-SubCell"/>
</dbReference>
<reference evidence="8" key="1">
    <citation type="submission" date="2021-01" db="EMBL/GenBank/DDBJ databases">
        <authorList>
            <person name="Corre E."/>
            <person name="Pelletier E."/>
            <person name="Niang G."/>
            <person name="Scheremetjew M."/>
            <person name="Finn R."/>
            <person name="Kale V."/>
            <person name="Holt S."/>
            <person name="Cochrane G."/>
            <person name="Meng A."/>
            <person name="Brown T."/>
            <person name="Cohen L."/>
        </authorList>
    </citation>
    <scope>NUCLEOTIDE SEQUENCE</scope>
    <source>
        <strain evidence="8">379</strain>
    </source>
</reference>
<dbReference type="PANTHER" id="PTHR23503">
    <property type="entry name" value="SOLUTE CARRIER FAMILY 2"/>
    <property type="match status" value="1"/>
</dbReference>
<evidence type="ECO:0000259" key="7">
    <source>
        <dbReference type="PROSITE" id="PS50850"/>
    </source>
</evidence>
<dbReference type="PROSITE" id="PS50850">
    <property type="entry name" value="MFS"/>
    <property type="match status" value="1"/>
</dbReference>
<dbReference type="InterPro" id="IPR003663">
    <property type="entry name" value="Sugar/inositol_transpt"/>
</dbReference>
<feature type="transmembrane region" description="Helical" evidence="6">
    <location>
        <begin position="69"/>
        <end position="94"/>
    </location>
</feature>
<evidence type="ECO:0000256" key="6">
    <source>
        <dbReference type="SAM" id="Phobius"/>
    </source>
</evidence>
<feature type="transmembrane region" description="Helical" evidence="6">
    <location>
        <begin position="101"/>
        <end position="122"/>
    </location>
</feature>
<dbReference type="Pfam" id="PF00083">
    <property type="entry name" value="Sugar_tr"/>
    <property type="match status" value="1"/>
</dbReference>
<gene>
    <name evidence="8" type="ORF">EHUX00137_LOCUS27922</name>
</gene>
<keyword evidence="3 6" id="KW-0812">Transmembrane</keyword>
<name>A0A6U8PNG6_EMIHU</name>
<feature type="transmembrane region" description="Helical" evidence="6">
    <location>
        <begin position="27"/>
        <end position="49"/>
    </location>
</feature>
<feature type="transmembrane region" description="Helical" evidence="6">
    <location>
        <begin position="439"/>
        <end position="456"/>
    </location>
</feature>
<dbReference type="InterPro" id="IPR045263">
    <property type="entry name" value="GLUT"/>
</dbReference>
<dbReference type="EMBL" id="HBIR01035803">
    <property type="protein sequence ID" value="CAE0566657.1"/>
    <property type="molecule type" value="Transcribed_RNA"/>
</dbReference>
<dbReference type="GO" id="GO:0015149">
    <property type="term" value="F:hexose transmembrane transporter activity"/>
    <property type="evidence" value="ECO:0007669"/>
    <property type="project" value="TreeGrafter"/>
</dbReference>
<keyword evidence="2" id="KW-0813">Transport</keyword>
<feature type="transmembrane region" description="Helical" evidence="6">
    <location>
        <begin position="338"/>
        <end position="357"/>
    </location>
</feature>
<feature type="transmembrane region" description="Helical" evidence="6">
    <location>
        <begin position="189"/>
        <end position="210"/>
    </location>
</feature>
<dbReference type="InterPro" id="IPR005828">
    <property type="entry name" value="MFS_sugar_transport-like"/>
</dbReference>
<organism evidence="8">
    <name type="scientific">Emiliania huxleyi</name>
    <name type="common">Coccolithophore</name>
    <name type="synonym">Pontosphaera huxleyi</name>
    <dbReference type="NCBI Taxonomy" id="2903"/>
    <lineage>
        <taxon>Eukaryota</taxon>
        <taxon>Haptista</taxon>
        <taxon>Haptophyta</taxon>
        <taxon>Prymnesiophyceae</taxon>
        <taxon>Isochrysidales</taxon>
        <taxon>Noelaerhabdaceae</taxon>
        <taxon>Emiliania</taxon>
    </lineage>
</organism>
<protein>
    <recommendedName>
        <fullName evidence="7">Major facilitator superfamily (MFS) profile domain-containing protein</fullName>
    </recommendedName>
</protein>
<evidence type="ECO:0000256" key="5">
    <source>
        <dbReference type="ARBA" id="ARBA00023136"/>
    </source>
</evidence>
<dbReference type="InterPro" id="IPR036259">
    <property type="entry name" value="MFS_trans_sf"/>
</dbReference>
<feature type="transmembrane region" description="Helical" evidence="6">
    <location>
        <begin position="157"/>
        <end position="177"/>
    </location>
</feature>
<evidence type="ECO:0000256" key="3">
    <source>
        <dbReference type="ARBA" id="ARBA00022692"/>
    </source>
</evidence>
<feature type="transmembrane region" description="Helical" evidence="6">
    <location>
        <begin position="128"/>
        <end position="145"/>
    </location>
</feature>
<evidence type="ECO:0000313" key="8">
    <source>
        <dbReference type="EMBL" id="CAE0566657.1"/>
    </source>
</evidence>
<sequence length="477" mass="51758">MSSLPTYNEPLLNSDGQPNDGWQMQRLVVTVLAVSLGSSLQFGFATGSLNNLEAVVPASLPGTLETWQWALINSFFSIGGLIGSYGCVAPLAYLGRKKTLLWANLFVFLSSALMFFGEVWWVLLLGRVSIGVVAGVAQMVAGSYMTEIAPIAIRGSVGVCSQVGIVCGIAFANFLTAPVFHTLGTLEHWRYVFVVPSLFSIFQLIVLPFCPESPSFLIKQYGSAATLSTLMKLHREESAARHMSALKQQVQQGGGGGVDYTLPQLFADKSLRKQLLVGIVIKIGVQFSGIDAIFYYSTIMFRAAEVPDPQLATTLLSLVNLAMTFIAMGIMEKAGRKPLMMCTWVGMCCGFFTIFAAQTASESFGILPSVMPKVEVVAMVMIIVSFAVGVGNVEGFIISEIMPVYAKDTLASIGQPLNWIANLTVSTAFPIVFEALGRNTYLIFVALTAFFGWFTFNKVPETKGKTIAQLTKEFDKY</sequence>
<dbReference type="PRINTS" id="PR00171">
    <property type="entry name" value="SUGRTRNSPORT"/>
</dbReference>
<dbReference type="PROSITE" id="PS00216">
    <property type="entry name" value="SUGAR_TRANSPORT_1"/>
    <property type="match status" value="1"/>
</dbReference>
<evidence type="ECO:0000256" key="4">
    <source>
        <dbReference type="ARBA" id="ARBA00022989"/>
    </source>
</evidence>
<feature type="transmembrane region" description="Helical" evidence="6">
    <location>
        <begin position="377"/>
        <end position="398"/>
    </location>
</feature>
<feature type="transmembrane region" description="Helical" evidence="6">
    <location>
        <begin position="410"/>
        <end position="433"/>
    </location>
</feature>
<proteinExistence type="predicted"/>
<dbReference type="InterPro" id="IPR005829">
    <property type="entry name" value="Sugar_transporter_CS"/>
</dbReference>
<evidence type="ECO:0000256" key="2">
    <source>
        <dbReference type="ARBA" id="ARBA00022448"/>
    </source>
</evidence>
<dbReference type="PANTHER" id="PTHR23503:SF8">
    <property type="entry name" value="FACILITATED GLUCOSE TRANSPORTER PROTEIN 1"/>
    <property type="match status" value="1"/>
</dbReference>
<feature type="transmembrane region" description="Helical" evidence="6">
    <location>
        <begin position="275"/>
        <end position="299"/>
    </location>
</feature>
<evidence type="ECO:0000256" key="1">
    <source>
        <dbReference type="ARBA" id="ARBA00004141"/>
    </source>
</evidence>
<keyword evidence="4 6" id="KW-1133">Transmembrane helix</keyword>
<dbReference type="SUPFAM" id="SSF103473">
    <property type="entry name" value="MFS general substrate transporter"/>
    <property type="match status" value="1"/>
</dbReference>
<accession>A0A6U8PNG6</accession>